<evidence type="ECO:0000313" key="2">
    <source>
        <dbReference type="Proteomes" id="UP001242480"/>
    </source>
</evidence>
<sequence>MIRVRRVYDPPEAADGLRILVDRLWPRGLAKQAAHLDVWARDLAPSPALRRWFGHDPARWSEFQRRYRLELQENAAALAALRARIGGGTATLLTATRDAGHSHAHVLEAVLRDSPQP</sequence>
<dbReference type="PANTHER" id="PTHR36849">
    <property type="entry name" value="CYTOPLASMIC PROTEIN-RELATED"/>
    <property type="match status" value="1"/>
</dbReference>
<dbReference type="PANTHER" id="PTHR36849:SF1">
    <property type="entry name" value="CYTOPLASMIC PROTEIN"/>
    <property type="match status" value="1"/>
</dbReference>
<dbReference type="Pfam" id="PF22752">
    <property type="entry name" value="DUF488-N3i"/>
    <property type="match status" value="1"/>
</dbReference>
<dbReference type="EMBL" id="JAUSVX010000005">
    <property type="protein sequence ID" value="MDQ0470285.1"/>
    <property type="molecule type" value="Genomic_DNA"/>
</dbReference>
<dbReference type="RefSeq" id="WP_307274023.1">
    <property type="nucleotide sequence ID" value="NZ_JAUSVX010000005.1"/>
</dbReference>
<accession>A0ABU0J7Q8</accession>
<organism evidence="1 2">
    <name type="scientific">Labrys wisconsinensis</name>
    <dbReference type="NCBI Taxonomy" id="425677"/>
    <lineage>
        <taxon>Bacteria</taxon>
        <taxon>Pseudomonadati</taxon>
        <taxon>Pseudomonadota</taxon>
        <taxon>Alphaproteobacteria</taxon>
        <taxon>Hyphomicrobiales</taxon>
        <taxon>Xanthobacteraceae</taxon>
        <taxon>Labrys</taxon>
    </lineage>
</organism>
<evidence type="ECO:0000313" key="1">
    <source>
        <dbReference type="EMBL" id="MDQ0470285.1"/>
    </source>
</evidence>
<proteinExistence type="predicted"/>
<dbReference type="InterPro" id="IPR052552">
    <property type="entry name" value="YeaO-like"/>
</dbReference>
<reference evidence="1 2" key="1">
    <citation type="submission" date="2023-07" db="EMBL/GenBank/DDBJ databases">
        <title>Genomic Encyclopedia of Type Strains, Phase IV (KMG-IV): sequencing the most valuable type-strain genomes for metagenomic binning, comparative biology and taxonomic classification.</title>
        <authorList>
            <person name="Goeker M."/>
        </authorList>
    </citation>
    <scope>NUCLEOTIDE SEQUENCE [LARGE SCALE GENOMIC DNA]</scope>
    <source>
        <strain evidence="1 2">DSM 19619</strain>
    </source>
</reference>
<keyword evidence="2" id="KW-1185">Reference proteome</keyword>
<gene>
    <name evidence="1" type="ORF">QO011_003301</name>
</gene>
<name>A0ABU0J7Q8_9HYPH</name>
<protein>
    <submittedName>
        <fullName evidence="1">Uncharacterized protein YeaO (DUF488 family)</fullName>
    </submittedName>
</protein>
<comment type="caution">
    <text evidence="1">The sequence shown here is derived from an EMBL/GenBank/DDBJ whole genome shotgun (WGS) entry which is preliminary data.</text>
</comment>
<dbReference type="Proteomes" id="UP001242480">
    <property type="component" value="Unassembled WGS sequence"/>
</dbReference>